<evidence type="ECO:0000259" key="2">
    <source>
        <dbReference type="PROSITE" id="PS50206"/>
    </source>
</evidence>
<dbReference type="AlphaFoldDB" id="A0A1T5AU21"/>
<dbReference type="CDD" id="cd00158">
    <property type="entry name" value="RHOD"/>
    <property type="match status" value="1"/>
</dbReference>
<dbReference type="InterPro" id="IPR001763">
    <property type="entry name" value="Rhodanese-like_dom"/>
</dbReference>
<evidence type="ECO:0000256" key="1">
    <source>
        <dbReference type="SAM" id="SignalP"/>
    </source>
</evidence>
<proteinExistence type="predicted"/>
<keyword evidence="4" id="KW-1185">Reference proteome</keyword>
<feature type="chain" id="PRO_5012075046" evidence="1">
    <location>
        <begin position="23"/>
        <end position="144"/>
    </location>
</feature>
<dbReference type="SMART" id="SM00450">
    <property type="entry name" value="RHOD"/>
    <property type="match status" value="1"/>
</dbReference>
<feature type="signal peptide" evidence="1">
    <location>
        <begin position="1"/>
        <end position="22"/>
    </location>
</feature>
<feature type="domain" description="Rhodanese" evidence="2">
    <location>
        <begin position="44"/>
        <end position="134"/>
    </location>
</feature>
<protein>
    <submittedName>
        <fullName evidence="3">Rhodanese-related sulfurtransferase</fullName>
    </submittedName>
</protein>
<sequence length="144" mass="16547">MVMIKSYMLLLAFLILSAGLQSQDIRVTEINSYEFFKDHKKLLTHEKVKILDGRTDSMFQVQHIHGAINIDVDLCNAAKRLQEEATTPVVVVYCTSNRRSRDMIKILSTFYQGEVYLISDGIRGWSNNDLPLLQRPSPKCIQEE</sequence>
<organism evidence="3 4">
    <name type="scientific">Alkalitalea saponilacus</name>
    <dbReference type="NCBI Taxonomy" id="889453"/>
    <lineage>
        <taxon>Bacteria</taxon>
        <taxon>Pseudomonadati</taxon>
        <taxon>Bacteroidota</taxon>
        <taxon>Bacteroidia</taxon>
        <taxon>Marinilabiliales</taxon>
        <taxon>Marinilabiliaceae</taxon>
        <taxon>Alkalitalea</taxon>
    </lineage>
</organism>
<dbReference type="SUPFAM" id="SSF52821">
    <property type="entry name" value="Rhodanese/Cell cycle control phosphatase"/>
    <property type="match status" value="1"/>
</dbReference>
<dbReference type="KEGG" id="asx:CDL62_05280"/>
<accession>A0A1T5AU21</accession>
<dbReference type="Proteomes" id="UP000191055">
    <property type="component" value="Unassembled WGS sequence"/>
</dbReference>
<keyword evidence="1" id="KW-0732">Signal</keyword>
<evidence type="ECO:0000313" key="4">
    <source>
        <dbReference type="Proteomes" id="UP000191055"/>
    </source>
</evidence>
<dbReference type="EMBL" id="FUYV01000001">
    <property type="protein sequence ID" value="SKB38531.1"/>
    <property type="molecule type" value="Genomic_DNA"/>
</dbReference>
<dbReference type="GO" id="GO:0016740">
    <property type="term" value="F:transferase activity"/>
    <property type="evidence" value="ECO:0007669"/>
    <property type="project" value="UniProtKB-KW"/>
</dbReference>
<dbReference type="STRING" id="889453.SAMN03080601_00384"/>
<reference evidence="3 4" key="1">
    <citation type="submission" date="2017-02" db="EMBL/GenBank/DDBJ databases">
        <authorList>
            <person name="Peterson S.W."/>
        </authorList>
    </citation>
    <scope>NUCLEOTIDE SEQUENCE [LARGE SCALE GENOMIC DNA]</scope>
    <source>
        <strain evidence="3 4">DSM 24412</strain>
    </source>
</reference>
<dbReference type="InterPro" id="IPR036873">
    <property type="entry name" value="Rhodanese-like_dom_sf"/>
</dbReference>
<dbReference type="Pfam" id="PF00581">
    <property type="entry name" value="Rhodanese"/>
    <property type="match status" value="1"/>
</dbReference>
<name>A0A1T5AU21_9BACT</name>
<gene>
    <name evidence="3" type="ORF">SAMN03080601_00384</name>
</gene>
<evidence type="ECO:0000313" key="3">
    <source>
        <dbReference type="EMBL" id="SKB38531.1"/>
    </source>
</evidence>
<keyword evidence="3" id="KW-0808">Transferase</keyword>
<dbReference type="PROSITE" id="PS50206">
    <property type="entry name" value="RHODANESE_3"/>
    <property type="match status" value="1"/>
</dbReference>
<dbReference type="Gene3D" id="3.40.250.10">
    <property type="entry name" value="Rhodanese-like domain"/>
    <property type="match status" value="1"/>
</dbReference>